<keyword evidence="1" id="KW-0472">Membrane</keyword>
<organism evidence="2">
    <name type="scientific">Siphoviridae sp. ctMCY8</name>
    <dbReference type="NCBI Taxonomy" id="2827854"/>
    <lineage>
        <taxon>Viruses</taxon>
        <taxon>Duplodnaviria</taxon>
        <taxon>Heunggongvirae</taxon>
        <taxon>Uroviricota</taxon>
        <taxon>Caudoviricetes</taxon>
    </lineage>
</organism>
<feature type="transmembrane region" description="Helical" evidence="1">
    <location>
        <begin position="52"/>
        <end position="72"/>
    </location>
</feature>
<keyword evidence="1" id="KW-1133">Transmembrane helix</keyword>
<keyword evidence="1" id="KW-0812">Transmembrane</keyword>
<dbReference type="EMBL" id="BK032782">
    <property type="protein sequence ID" value="DAF60056.1"/>
    <property type="molecule type" value="Genomic_DNA"/>
</dbReference>
<evidence type="ECO:0000313" key="2">
    <source>
        <dbReference type="EMBL" id="DAF60056.1"/>
    </source>
</evidence>
<sequence length="107" mass="12784">MSCSDFVEVNRIVWLKCCARRVLHVQRVWDAAQQVLARQGALYIQRHCLQRLWWYHGALLAVVWRFFFIAAGKSGKFCRHGMCEIRRRFITALSLLHSLHEIPYFHR</sequence>
<evidence type="ECO:0000256" key="1">
    <source>
        <dbReference type="SAM" id="Phobius"/>
    </source>
</evidence>
<reference evidence="2" key="1">
    <citation type="journal article" date="2021" name="Proc. Natl. Acad. Sci. U.S.A.">
        <title>A Catalog of Tens of Thousands of Viruses from Human Metagenomes Reveals Hidden Associations with Chronic Diseases.</title>
        <authorList>
            <person name="Tisza M.J."/>
            <person name="Buck C.B."/>
        </authorList>
    </citation>
    <scope>NUCLEOTIDE SEQUENCE</scope>
    <source>
        <strain evidence="2">CtMCY8</strain>
    </source>
</reference>
<proteinExistence type="predicted"/>
<accession>A0A8S5TA95</accession>
<protein>
    <submittedName>
        <fullName evidence="2">Uncharacterized protein</fullName>
    </submittedName>
</protein>
<name>A0A8S5TA95_9CAUD</name>